<keyword evidence="3" id="KW-0808">Transferase</keyword>
<dbReference type="SUPFAM" id="SSF53335">
    <property type="entry name" value="S-adenosyl-L-methionine-dependent methyltransferases"/>
    <property type="match status" value="1"/>
</dbReference>
<dbReference type="InterPro" id="IPR003333">
    <property type="entry name" value="CMAS"/>
</dbReference>
<dbReference type="PANTHER" id="PTHR43667:SF1">
    <property type="entry name" value="CYCLOPROPANE-FATTY-ACYL-PHOSPHOLIPID SYNTHASE"/>
    <property type="match status" value="1"/>
</dbReference>
<dbReference type="GO" id="GO:0032259">
    <property type="term" value="P:methylation"/>
    <property type="evidence" value="ECO:0007669"/>
    <property type="project" value="UniProtKB-KW"/>
</dbReference>
<dbReference type="PANTHER" id="PTHR43667">
    <property type="entry name" value="CYCLOPROPANE-FATTY-ACYL-PHOSPHOLIPID SYNTHASE"/>
    <property type="match status" value="1"/>
</dbReference>
<reference evidence="8" key="1">
    <citation type="submission" date="2017-09" db="EMBL/GenBank/DDBJ databases">
        <title>Depth-based differentiation of microbial function through sediment-hosted aquifers and enrichment of novel symbionts in the deep terrestrial subsurface.</title>
        <authorList>
            <person name="Probst A.J."/>
            <person name="Ladd B."/>
            <person name="Jarett J.K."/>
            <person name="Geller-Mcgrath D.E."/>
            <person name="Sieber C.M.K."/>
            <person name="Emerson J.B."/>
            <person name="Anantharaman K."/>
            <person name="Thomas B.C."/>
            <person name="Malmstrom R."/>
            <person name="Stieglmeier M."/>
            <person name="Klingl A."/>
            <person name="Woyke T."/>
            <person name="Ryan C.M."/>
            <person name="Banfield J.F."/>
        </authorList>
    </citation>
    <scope>NUCLEOTIDE SEQUENCE [LARGE SCALE GENOMIC DNA]</scope>
</reference>
<evidence type="ECO:0000256" key="4">
    <source>
        <dbReference type="ARBA" id="ARBA00022691"/>
    </source>
</evidence>
<evidence type="ECO:0000256" key="3">
    <source>
        <dbReference type="ARBA" id="ARBA00022679"/>
    </source>
</evidence>
<dbReference type="GO" id="GO:0008610">
    <property type="term" value="P:lipid biosynthetic process"/>
    <property type="evidence" value="ECO:0007669"/>
    <property type="project" value="InterPro"/>
</dbReference>
<evidence type="ECO:0000256" key="5">
    <source>
        <dbReference type="ARBA" id="ARBA00023098"/>
    </source>
</evidence>
<evidence type="ECO:0000256" key="6">
    <source>
        <dbReference type="PIRSR" id="PIRSR003085-1"/>
    </source>
</evidence>
<feature type="active site" evidence="6">
    <location>
        <position position="343"/>
    </location>
</feature>
<dbReference type="PIRSF" id="PIRSF003085">
    <property type="entry name" value="CMAS"/>
    <property type="match status" value="1"/>
</dbReference>
<keyword evidence="4" id="KW-0949">S-adenosyl-L-methionine</keyword>
<dbReference type="Proteomes" id="UP000230251">
    <property type="component" value="Unassembled WGS sequence"/>
</dbReference>
<evidence type="ECO:0000256" key="1">
    <source>
        <dbReference type="ARBA" id="ARBA00010815"/>
    </source>
</evidence>
<comment type="similarity">
    <text evidence="1">Belongs to the CFA/CMAS family.</text>
</comment>
<organism evidence="7 8">
    <name type="scientific">Candidatus Uhrbacteria bacterium CG_4_9_14_0_2_um_filter_41_50</name>
    <dbReference type="NCBI Taxonomy" id="1975031"/>
    <lineage>
        <taxon>Bacteria</taxon>
        <taxon>Candidatus Uhriibacteriota</taxon>
    </lineage>
</organism>
<dbReference type="InterPro" id="IPR050723">
    <property type="entry name" value="CFA/CMAS"/>
</dbReference>
<dbReference type="InterPro" id="IPR029063">
    <property type="entry name" value="SAM-dependent_MTases_sf"/>
</dbReference>
<evidence type="ECO:0000313" key="7">
    <source>
        <dbReference type="EMBL" id="PJC24713.1"/>
    </source>
</evidence>
<accession>A0A2M8EPP3</accession>
<evidence type="ECO:0000256" key="2">
    <source>
        <dbReference type="ARBA" id="ARBA00022603"/>
    </source>
</evidence>
<keyword evidence="2" id="KW-0489">Methyltransferase</keyword>
<dbReference type="Pfam" id="PF02353">
    <property type="entry name" value="CMAS"/>
    <property type="match status" value="1"/>
</dbReference>
<keyword evidence="5" id="KW-0443">Lipid metabolism</keyword>
<name>A0A2M8EPP3_9BACT</name>
<dbReference type="Gene3D" id="3.40.50.150">
    <property type="entry name" value="Vaccinia Virus protein VP39"/>
    <property type="match status" value="1"/>
</dbReference>
<proteinExistence type="inferred from homology"/>
<dbReference type="GO" id="GO:0008168">
    <property type="term" value="F:methyltransferase activity"/>
    <property type="evidence" value="ECO:0007669"/>
    <property type="project" value="UniProtKB-KW"/>
</dbReference>
<dbReference type="NCBIfam" id="NF008686">
    <property type="entry name" value="PRK11705.1"/>
    <property type="match status" value="1"/>
</dbReference>
<gene>
    <name evidence="7" type="ORF">CO057_01465</name>
</gene>
<dbReference type="AlphaFoldDB" id="A0A2M8EPP3"/>
<dbReference type="EMBL" id="PFSI01000022">
    <property type="protein sequence ID" value="PJC24713.1"/>
    <property type="molecule type" value="Genomic_DNA"/>
</dbReference>
<comment type="caution">
    <text evidence="7">The sequence shown here is derived from an EMBL/GenBank/DDBJ whole genome shotgun (WGS) entry which is preliminary data.</text>
</comment>
<dbReference type="CDD" id="cd02440">
    <property type="entry name" value="AdoMet_MTases"/>
    <property type="match status" value="1"/>
</dbReference>
<evidence type="ECO:0000313" key="8">
    <source>
        <dbReference type="Proteomes" id="UP000230251"/>
    </source>
</evidence>
<protein>
    <submittedName>
        <fullName evidence="7">Cyclopropane-fatty-acyl-phospholipid synthase</fullName>
    </submittedName>
</protein>
<sequence length="372" mass="43290">MNTNIQKKVRELLEGTGVTINGSNLWDLQINDQRFYKRVLTQGSLGFGESYMDGWWDCKQVDELICRLLRDDIRKKLKSNWPLVAGLILSVLTNQQKGKKAFKIGEAHYDAGNDLYKAMLDKRMVYTCGYWKDALNFDEAQEAKLDLVCKKIGLKKGDRVLDIGCGWGSFAKFAAEKYGAHVVGITVSKEQLELGKKNCEGLPIELRYQDYRDVNEKFDHIVSLGMFEHVGYKNYRDYMKAAARCLKDDGLFLLHTIGWIKSETSLDPWIHKYIFPNGMLPSLAQISKASEELFVMEDIHSFGTDYDKTLMAWHENFEEHWPELKDKYDERFYRMWRYYLLVCAGSFRARKNQLWQIVFSKNGVVSGYKSFR</sequence>